<evidence type="ECO:0000256" key="3">
    <source>
        <dbReference type="ARBA" id="ARBA00048267"/>
    </source>
</evidence>
<accession>A0A6J4M853</accession>
<evidence type="ECO:0000256" key="2">
    <source>
        <dbReference type="ARBA" id="ARBA00039140"/>
    </source>
</evidence>
<reference evidence="6" key="1">
    <citation type="submission" date="2020-02" db="EMBL/GenBank/DDBJ databases">
        <authorList>
            <person name="Meier V. D."/>
        </authorList>
    </citation>
    <scope>NUCLEOTIDE SEQUENCE</scope>
    <source>
        <strain evidence="6">AVDCRST_MAG71</strain>
    </source>
</reference>
<evidence type="ECO:0000256" key="4">
    <source>
        <dbReference type="PROSITE-ProRule" id="PRU00050"/>
    </source>
</evidence>
<dbReference type="InterPro" id="IPR000673">
    <property type="entry name" value="Sig_transdc_resp-reg_Me-estase"/>
</dbReference>
<dbReference type="GO" id="GO:0006935">
    <property type="term" value="P:chemotaxis"/>
    <property type="evidence" value="ECO:0007669"/>
    <property type="project" value="InterPro"/>
</dbReference>
<dbReference type="PROSITE" id="PS50122">
    <property type="entry name" value="CHEB"/>
    <property type="match status" value="1"/>
</dbReference>
<evidence type="ECO:0000256" key="1">
    <source>
        <dbReference type="ARBA" id="ARBA00022801"/>
    </source>
</evidence>
<evidence type="ECO:0000313" key="6">
    <source>
        <dbReference type="EMBL" id="CAA9352797.1"/>
    </source>
</evidence>
<sequence length="99" mass="10507">MLVDGPVIRLCKGPKEHHTRPAIDPLFRSAALTRTRDVVGLVMTGALNDGTAGLQAIKACGGRAVVQDPEDAFEPSMPASALAWVEVDAMAPLDRKSTR</sequence>
<feature type="domain" description="CheB-type methylesterase" evidence="5">
    <location>
        <begin position="1"/>
        <end position="99"/>
    </location>
</feature>
<organism evidence="6">
    <name type="scientific">uncultured Lysobacter sp</name>
    <dbReference type="NCBI Taxonomy" id="271060"/>
    <lineage>
        <taxon>Bacteria</taxon>
        <taxon>Pseudomonadati</taxon>
        <taxon>Pseudomonadota</taxon>
        <taxon>Gammaproteobacteria</taxon>
        <taxon>Lysobacterales</taxon>
        <taxon>Lysobacteraceae</taxon>
        <taxon>Lysobacter</taxon>
        <taxon>environmental samples</taxon>
    </lineage>
</organism>
<dbReference type="PANTHER" id="PTHR42872">
    <property type="entry name" value="PROTEIN-GLUTAMATE METHYLESTERASE/PROTEIN-GLUTAMINE GLUTAMINASE"/>
    <property type="match status" value="1"/>
</dbReference>
<comment type="catalytic activity">
    <reaction evidence="3">
        <text>[protein]-L-glutamate 5-O-methyl ester + H2O = L-glutamyl-[protein] + methanol + H(+)</text>
        <dbReference type="Rhea" id="RHEA:23236"/>
        <dbReference type="Rhea" id="RHEA-COMP:10208"/>
        <dbReference type="Rhea" id="RHEA-COMP:10311"/>
        <dbReference type="ChEBI" id="CHEBI:15377"/>
        <dbReference type="ChEBI" id="CHEBI:15378"/>
        <dbReference type="ChEBI" id="CHEBI:17790"/>
        <dbReference type="ChEBI" id="CHEBI:29973"/>
        <dbReference type="ChEBI" id="CHEBI:82795"/>
        <dbReference type="EC" id="3.1.1.61"/>
    </reaction>
</comment>
<protein>
    <recommendedName>
        <fullName evidence="2">protein-glutamate methylesterase</fullName>
        <ecNumber evidence="2">3.1.1.61</ecNumber>
    </recommendedName>
</protein>
<keyword evidence="1" id="KW-0378">Hydrolase</keyword>
<dbReference type="EC" id="3.1.1.61" evidence="2"/>
<dbReference type="EMBL" id="CADCUA010000676">
    <property type="protein sequence ID" value="CAA9352797.1"/>
    <property type="molecule type" value="Genomic_DNA"/>
</dbReference>
<evidence type="ECO:0000259" key="5">
    <source>
        <dbReference type="PROSITE" id="PS50122"/>
    </source>
</evidence>
<dbReference type="GO" id="GO:0005737">
    <property type="term" value="C:cytoplasm"/>
    <property type="evidence" value="ECO:0007669"/>
    <property type="project" value="InterPro"/>
</dbReference>
<dbReference type="GO" id="GO:0000156">
    <property type="term" value="F:phosphorelay response regulator activity"/>
    <property type="evidence" value="ECO:0007669"/>
    <property type="project" value="InterPro"/>
</dbReference>
<feature type="non-terminal residue" evidence="6">
    <location>
        <position position="99"/>
    </location>
</feature>
<dbReference type="Pfam" id="PF01339">
    <property type="entry name" value="CheB_methylest"/>
    <property type="match status" value="1"/>
</dbReference>
<name>A0A6J4M853_9GAMM</name>
<comment type="caution">
    <text evidence="4">Lacks conserved residue(s) required for the propagation of feature annotation.</text>
</comment>
<dbReference type="InterPro" id="IPR035909">
    <property type="entry name" value="CheB_C"/>
</dbReference>
<dbReference type="AlphaFoldDB" id="A0A6J4M853"/>
<gene>
    <name evidence="6" type="ORF">AVDCRST_MAG71-2857</name>
</gene>
<dbReference type="Gene3D" id="3.40.50.180">
    <property type="entry name" value="Methylesterase CheB, C-terminal domain"/>
    <property type="match status" value="1"/>
</dbReference>
<dbReference type="PANTHER" id="PTHR42872:SF6">
    <property type="entry name" value="PROTEIN-GLUTAMATE METHYLESTERASE_PROTEIN-GLUTAMINE GLUTAMINASE"/>
    <property type="match status" value="1"/>
</dbReference>
<dbReference type="GO" id="GO:0008984">
    <property type="term" value="F:protein-glutamate methylesterase activity"/>
    <property type="evidence" value="ECO:0007669"/>
    <property type="project" value="UniProtKB-EC"/>
</dbReference>
<proteinExistence type="predicted"/>
<dbReference type="SUPFAM" id="SSF52738">
    <property type="entry name" value="Methylesterase CheB, C-terminal domain"/>
    <property type="match status" value="1"/>
</dbReference>